<feature type="compositionally biased region" description="Polar residues" evidence="12">
    <location>
        <begin position="2392"/>
        <end position="2410"/>
    </location>
</feature>
<feature type="domain" description="VWFD" evidence="19">
    <location>
        <begin position="3489"/>
        <end position="3674"/>
    </location>
</feature>
<evidence type="ECO:0000256" key="4">
    <source>
        <dbReference type="ARBA" id="ARBA00022729"/>
    </source>
</evidence>
<dbReference type="InterPro" id="IPR000436">
    <property type="entry name" value="Sushi_SCR_CCP_dom"/>
</dbReference>
<dbReference type="PROSITE" id="PS00022">
    <property type="entry name" value="EGF_1"/>
    <property type="match status" value="1"/>
</dbReference>
<feature type="domain" description="CTCK" evidence="14">
    <location>
        <begin position="4213"/>
        <end position="4309"/>
    </location>
</feature>
<dbReference type="InterPro" id="IPR050780">
    <property type="entry name" value="Mucin_vWF_Thrombospondin_sf"/>
</dbReference>
<keyword evidence="3" id="KW-0964">Secreted</keyword>
<keyword evidence="4 13" id="KW-0732">Signal</keyword>
<evidence type="ECO:0000256" key="12">
    <source>
        <dbReference type="SAM" id="MobiDB-lite"/>
    </source>
</evidence>
<dbReference type="SMART" id="SM00215">
    <property type="entry name" value="VWC_out"/>
    <property type="match status" value="4"/>
</dbReference>
<dbReference type="PROSITE" id="PS50022">
    <property type="entry name" value="FA58C_3"/>
    <property type="match status" value="3"/>
</dbReference>
<organism evidence="20">
    <name type="scientific">Cupiennius salei</name>
    <name type="common">American wandering spider</name>
    <dbReference type="NCBI Taxonomy" id="6928"/>
    <lineage>
        <taxon>Eukaryota</taxon>
        <taxon>Metazoa</taxon>
        <taxon>Ecdysozoa</taxon>
        <taxon>Arthropoda</taxon>
        <taxon>Chelicerata</taxon>
        <taxon>Arachnida</taxon>
        <taxon>Araneae</taxon>
        <taxon>Araneomorphae</taxon>
        <taxon>Entelegynae</taxon>
        <taxon>Lycosoidea</taxon>
        <taxon>Ctenidae</taxon>
        <taxon>Cupiennius</taxon>
    </lineage>
</organism>
<feature type="disulfide bond" evidence="9">
    <location>
        <begin position="4253"/>
        <end position="4305"/>
    </location>
</feature>
<dbReference type="SMART" id="SM00181">
    <property type="entry name" value="EGF"/>
    <property type="match status" value="3"/>
</dbReference>
<dbReference type="SMART" id="SM00214">
    <property type="entry name" value="VWC"/>
    <property type="match status" value="5"/>
</dbReference>
<feature type="domain" description="VWFD" evidence="19">
    <location>
        <begin position="237"/>
        <end position="413"/>
    </location>
</feature>
<dbReference type="InterPro" id="IPR000742">
    <property type="entry name" value="EGF"/>
</dbReference>
<feature type="domain" description="VWFD" evidence="19">
    <location>
        <begin position="595"/>
        <end position="770"/>
    </location>
</feature>
<feature type="domain" description="F5/8 type C" evidence="15">
    <location>
        <begin position="2717"/>
        <end position="2868"/>
    </location>
</feature>
<feature type="region of interest" description="Disordered" evidence="12">
    <location>
        <begin position="2387"/>
        <end position="2410"/>
    </location>
</feature>
<evidence type="ECO:0000256" key="9">
    <source>
        <dbReference type="PROSITE-ProRule" id="PRU00039"/>
    </source>
</evidence>
<dbReference type="PROSITE" id="PS01285">
    <property type="entry name" value="FA58C_1"/>
    <property type="match status" value="1"/>
</dbReference>
<name>A0A061QFX2_CUPSA</name>
<dbReference type="PROSITE" id="PS50026">
    <property type="entry name" value="EGF_3"/>
    <property type="match status" value="1"/>
</dbReference>
<dbReference type="FunFam" id="2.10.25.10:FF:000674">
    <property type="entry name" value="Mucin-2"/>
    <property type="match status" value="1"/>
</dbReference>
<evidence type="ECO:0000259" key="15">
    <source>
        <dbReference type="PROSITE" id="PS50022"/>
    </source>
</evidence>
<feature type="domain" description="VWFC" evidence="17">
    <location>
        <begin position="4004"/>
        <end position="4071"/>
    </location>
</feature>
<evidence type="ECO:0000256" key="11">
    <source>
        <dbReference type="PROSITE-ProRule" id="PRU00302"/>
    </source>
</evidence>
<dbReference type="InterPro" id="IPR036084">
    <property type="entry name" value="Ser_inhib-like_sf"/>
</dbReference>
<dbReference type="SMART" id="SM00216">
    <property type="entry name" value="VWD"/>
    <property type="match status" value="5"/>
</dbReference>
<evidence type="ECO:0000256" key="13">
    <source>
        <dbReference type="SAM" id="SignalP"/>
    </source>
</evidence>
<dbReference type="Pfam" id="PF00094">
    <property type="entry name" value="VWD"/>
    <property type="match status" value="5"/>
</dbReference>
<dbReference type="PANTHER" id="PTHR11339:SF386">
    <property type="entry name" value="HEMOLECTIN, ISOFORM A"/>
    <property type="match status" value="1"/>
</dbReference>
<dbReference type="InterPro" id="IPR001846">
    <property type="entry name" value="VWF_type-D"/>
</dbReference>
<dbReference type="CDD" id="cd19941">
    <property type="entry name" value="TIL"/>
    <property type="match status" value="6"/>
</dbReference>
<proteinExistence type="evidence at transcript level"/>
<evidence type="ECO:0000256" key="6">
    <source>
        <dbReference type="ARBA" id="ARBA00023008"/>
    </source>
</evidence>
<keyword evidence="11" id="KW-0768">Sushi</keyword>
<keyword evidence="7 10" id="KW-1015">Disulfide bond</keyword>
<feature type="region of interest" description="Disordered" evidence="12">
    <location>
        <begin position="2254"/>
        <end position="2274"/>
    </location>
</feature>
<dbReference type="EMBL" id="GBFC01000051">
    <property type="protein sequence ID" value="JAC59287.1"/>
    <property type="molecule type" value="mRNA"/>
</dbReference>
<dbReference type="InterPro" id="IPR006207">
    <property type="entry name" value="Cys_knot_C"/>
</dbReference>
<dbReference type="Pfam" id="PF01826">
    <property type="entry name" value="TIL"/>
    <property type="match status" value="4"/>
</dbReference>
<feature type="disulfide bond" evidence="10">
    <location>
        <begin position="133"/>
        <end position="142"/>
    </location>
</feature>
<feature type="domain" description="Sushi" evidence="18">
    <location>
        <begin position="147"/>
        <end position="208"/>
    </location>
</feature>
<dbReference type="SMART" id="SM00192">
    <property type="entry name" value="LDLa"/>
    <property type="match status" value="1"/>
</dbReference>
<dbReference type="CDD" id="cd00057">
    <property type="entry name" value="FA58C"/>
    <property type="match status" value="3"/>
</dbReference>
<evidence type="ECO:0000256" key="1">
    <source>
        <dbReference type="ARBA" id="ARBA00004239"/>
    </source>
</evidence>
<feature type="domain" description="VWFD" evidence="19">
    <location>
        <begin position="1071"/>
        <end position="1250"/>
    </location>
</feature>
<feature type="disulfide bond" evidence="10">
    <location>
        <begin position="115"/>
        <end position="125"/>
    </location>
</feature>
<evidence type="ECO:0000259" key="19">
    <source>
        <dbReference type="PROSITE" id="PS51233"/>
    </source>
</evidence>
<feature type="disulfide bond" evidence="11">
    <location>
        <begin position="149"/>
        <end position="192"/>
    </location>
</feature>
<keyword evidence="5" id="KW-0677">Repeat</keyword>
<evidence type="ECO:0000256" key="8">
    <source>
        <dbReference type="ARBA" id="ARBA00023180"/>
    </source>
</evidence>
<reference evidence="20" key="1">
    <citation type="submission" date="2014-05" db="EMBL/GenBank/DDBJ databases">
        <title>Assembled transcriptome sequences from leg hypodermis of the spider Cupiennius salei.</title>
        <authorList>
            <person name="French A.S."/>
            <person name="Li A.W."/>
            <person name="Meisner S."/>
            <person name="Torkkeli P.H."/>
        </authorList>
    </citation>
    <scope>NUCLEOTIDE SEQUENCE</scope>
    <source>
        <tissue evidence="20">Leg</tissue>
    </source>
</reference>
<dbReference type="Pfam" id="PF08742">
    <property type="entry name" value="C8"/>
    <property type="match status" value="4"/>
</dbReference>
<dbReference type="GO" id="GO:0007399">
    <property type="term" value="P:nervous system development"/>
    <property type="evidence" value="ECO:0007669"/>
    <property type="project" value="UniProtKB-ARBA"/>
</dbReference>
<dbReference type="SUPFAM" id="SSF49785">
    <property type="entry name" value="Galactose-binding domain-like"/>
    <property type="match status" value="3"/>
</dbReference>
<dbReference type="PROSITE" id="PS01225">
    <property type="entry name" value="CTCK_2"/>
    <property type="match status" value="1"/>
</dbReference>
<evidence type="ECO:0000259" key="14">
    <source>
        <dbReference type="PROSITE" id="PS01225"/>
    </source>
</evidence>
<keyword evidence="8" id="KW-0325">Glycoprotein</keyword>
<feature type="domain" description="Sushi" evidence="18">
    <location>
        <begin position="47"/>
        <end position="113"/>
    </location>
</feature>
<dbReference type="InterPro" id="IPR002172">
    <property type="entry name" value="LDrepeatLR_classA_rpt"/>
</dbReference>
<evidence type="ECO:0000259" key="17">
    <source>
        <dbReference type="PROSITE" id="PS50184"/>
    </source>
</evidence>
<dbReference type="FunFam" id="2.60.120.260:FF:000016">
    <property type="entry name" value="Contactin-associated protein-like 4 isoform 1"/>
    <property type="match status" value="1"/>
</dbReference>
<dbReference type="PROSITE" id="PS01185">
    <property type="entry name" value="CTCK_1"/>
    <property type="match status" value="1"/>
</dbReference>
<dbReference type="Pfam" id="PF00754">
    <property type="entry name" value="F5_F8_type_C"/>
    <property type="match status" value="3"/>
</dbReference>
<dbReference type="InterPro" id="IPR000421">
    <property type="entry name" value="FA58C"/>
</dbReference>
<feature type="disulfide bond" evidence="9">
    <location>
        <begin position="4249"/>
        <end position="4303"/>
    </location>
</feature>
<gene>
    <name evidence="20" type="primary">CSH_0393</name>
</gene>
<feature type="domain" description="F5/8 type C" evidence="15">
    <location>
        <begin position="2543"/>
        <end position="2693"/>
    </location>
</feature>
<feature type="domain" description="F5/8 type C" evidence="15">
    <location>
        <begin position="2373"/>
        <end position="2528"/>
    </location>
</feature>
<dbReference type="PROSITE" id="PS01208">
    <property type="entry name" value="VWFC_1"/>
    <property type="match status" value="1"/>
</dbReference>
<protein>
    <submittedName>
        <fullName evidence="20">Putative hemolectin</fullName>
    </submittedName>
</protein>
<dbReference type="PANTHER" id="PTHR11339">
    <property type="entry name" value="EXTRACELLULAR MATRIX GLYCOPROTEIN RELATED"/>
    <property type="match status" value="1"/>
</dbReference>
<dbReference type="PROSITE" id="PS51233">
    <property type="entry name" value="VWFD"/>
    <property type="match status" value="5"/>
</dbReference>
<dbReference type="SMART" id="SM00231">
    <property type="entry name" value="FA58C"/>
    <property type="match status" value="3"/>
</dbReference>
<feature type="domain" description="VWFC" evidence="17">
    <location>
        <begin position="3799"/>
        <end position="3873"/>
    </location>
</feature>
<dbReference type="InterPro" id="IPR014853">
    <property type="entry name" value="VWF/SSPO/ZAN-like_Cys-rich_dom"/>
</dbReference>
<evidence type="ECO:0000259" key="18">
    <source>
        <dbReference type="PROSITE" id="PS50923"/>
    </source>
</evidence>
<evidence type="ECO:0000256" key="2">
    <source>
        <dbReference type="ARBA" id="ARBA00009456"/>
    </source>
</evidence>
<dbReference type="Gene3D" id="2.10.25.10">
    <property type="entry name" value="Laminin"/>
    <property type="match status" value="5"/>
</dbReference>
<comment type="subcellular location">
    <subcellularLocation>
        <location evidence="1">Secreted</location>
        <location evidence="1">Extracellular space</location>
    </subcellularLocation>
</comment>
<dbReference type="InterPro" id="IPR001007">
    <property type="entry name" value="VWF_dom"/>
</dbReference>
<comment type="similarity">
    <text evidence="2">Belongs to the thrombospondin family.</text>
</comment>
<evidence type="ECO:0000256" key="10">
    <source>
        <dbReference type="PROSITE-ProRule" id="PRU00076"/>
    </source>
</evidence>
<feature type="chain" id="PRO_5001609894" evidence="13">
    <location>
        <begin position="31"/>
        <end position="4326"/>
    </location>
</feature>
<dbReference type="InterPro" id="IPR008979">
    <property type="entry name" value="Galactose-bd-like_sf"/>
</dbReference>
<sequence length="4326" mass="482675">MKDGCTVPFSNRRVLLFTLCLLLLQYHVLADEEDELASVSGYDDLEHNCEEPPPPLNGELLCGKHKKKSDRYVCKAKCDPGYQFPNKKTKGKHGCDLNTGEWFPKFEFPDCEPICTPPCHNNGKCSEGNHCICTPQYRGDRCQYALDLCEPENGLGVSAEWMCNDTPEETTCVMNCPQGTRYESPPAEEYHCSLAGSWTPSFAPKCIPINVIEPPAANGMYPSTTNQMISSAFPNSGVCAVWGTSHYRTYDGGIYSFQGPCTYLLSKDCEQNTFAINIQNEKLCETVSSCSTTLAIYIGSEQYLLTNGEGGGPIVEKGGEVYTIPNEVHGLLFQVLADYVTVKSSLGFSLKWNRKNTVLLSASNQLRNRTCGLCGKFDGSVLNDLETSDGSITDSVEGFVNSWTMDDLGERCEKKAVVKDSCSENKEKAPEAEKLCGAIFDDKFSQCHDLVDPKVYFEVCKMDHCACPFNSCYCGTLAEYFRECTRLGGKLDGGWRSSELCPLSCPDGMIYKDCGTSCPKTCKGTLYDCEDNHCVDGCHCPDGMLLQNGRCVEKRDCPCMHGGKEYQSGERIPDDCNACECNAGEWTCTNEKCEATCTSSGDPHYTTFDGLKYDFYGSCSYYLVYNDNFTIVQETGPCSASSGSEPATDGMYCTNKVEVKYLHETLILEPGIKATFNEKNAKLPISASGISASMATDVFLKVTLLNGLSVLWDGQNRIYINAPPSMYEQTAGLCGTFNNKQKDDFLTPTNDIEADVSTFAARWEVSDSCHKRSRRRSARAPCESQPQKLKDAELLCSALKLDIFKDCHEELEPMSYYKSCVSDLCLCTQGLAECLCPIVADYSLACTQKGIVVDWVEVITACKPQCTGGQIYQECSNPCTSSCAAIAASDMCIQLCVQGCACAEGTALNSEGFCVPVDQCPCIYEDKEYLPSSVTVQGSNVCTCQGAKWQCRPGTLAELASLNSNFMIDDDSFKCLAENNEEYTQCRESCPRTCQTMHLRVDCKTEECKPGCRCKDGYLFDSKLSRCVKESECGCVHGQRRYREGETIKQACNLCTCSDGAWQCTMRECPAVCSVWGESHFKTFDGKIFDFHGDCEYVLSKGKTKDTSYSLSVQNVPCGTSGITCSKSFTLELGVLKVSRGDVEEVVAQAESLTLTRDDPVPKTTFSSRFVVVESGLFVTVFTDIGLSLQWDRGTRIYVTAEPRWRGRMKGLCGNFNDDQADDFLTPSGGIPEARPSLFAESWKIHEFCPHPQTIEDACEIHPHRKSWAQQKCGILKSEAFSNCHSEVAMEPYYERCVFDSCACDMGGDCECLCTAVAAYAQECNMHGVPVKWRSQELCPIQCEECATYDSCMSSCPKKTCEHGLIYDRIEQACSEFCVEGCNPKPCPEGQIYNNGKEYKCIPEIDCVVPCMELNGKIYNEGDRITDPQVADTCQTCHCIRGSISCVGQPCVATQEIRPCIQNGWTPWMTTSPLVGGDYEVLTDPKLKAVLQSYCGIANMTDIDCRAVDTKQPYKETGQQVTCQLPIGLYCKDEDQKDTVCADYEIRVYCDCGPIPTTEAITTTTTIPKTLPPVCDETGWTEWMSGNLPDEQGEFETLGRLRVNHYFCEEGMIENIECRTKSSWRLVSEEDEDIICNKKVGLVCRGSQCDDYEVRVYCNCGEETTPPVPACVTGWTEYFNTDHPDISDTGDDESLDRIRERYDFCIGGTIQDIECKAIIGGQLVDYKELGAFGVKCSKKVGFQCNQFIRPQKCEDFTVRFFCACEPIPETTTTTVKTSTSTTPIPITPVPVACGWTPWLNIDSPDYEGGDFEDLTKIQMLYKTCGGKDLVDIECRMARTLHKYSDSLQNNLICNTEQGFRCLNEDQIGKCYDYEVRLLCMYSWCYPPTTTPVPTTTTQNPCPEGKVYDICAFHCNQLCSSLASKLAEDCRHSPDECIPGCRPAEGCEHPKMWRDYYTCVSKEDCICAMPDENGTIINIAPNEVISIGCEKCQCLENDMTCHDIPECGVTEVTGKPRKVIIDIVNENCWTDWINIDKPIKGGGDLEVPSNIRKIYEYCQEPVKIECRTAVTHQRPLDAGQIVVCDVKEGLICWNKDNKPEECYDYEIRFFCPCPSQTTTTTTPVPPTLPPGPCLFGWTEWYNSHVPGVQGDYETIQSSRISNSFCSSDMVSAIQCRQVGKNVGELQSGVICDLDIGLKCNPEYLFGDEQCGDYEVRFFCDCPTMAPTIEPLPPLITTPPARLACSYWSEWINENHPNNGGEGTKKGGIKGGGGSRGDTEKVMLLKLQREYDFCQEGYLSDIECREASTDLNYNETGDKKLACSVASGFRCRGRDQPNHRCKDYKIRYFCSCSKMTIITETSVKPTTPAITVPPCTDYYKVVDGPSPLPDSRLKASSSRDTSSGPQSAKLSSEYGTRSAGAWIAGKLNDLQFIEMDLGQIQPLYGVITKGRSGHDEWVKSYKVLYSRDGDAYHYVRDPAAPNGEKIFTGNYDSETEVEHLFWKPFEARFVRIQPVTFYKSIAMRVDVLGCASDMEVLITTPAPLCVDEMGMYNGSIKDNQISTSSNRNWSTDGRYARLNTPQTEDHTGGWVADELNDKQYIQVDFKDARNLTGVKTQGRDMVPQWVTAFYISYSQNGMKWNKIKDEGGTVIFPGNYDSGTTVITYFNRPIRAQFLRIHPVFWENWIAMRFEVLGCYEPLEEVKDEIPTTPKPIIVSEVCTEPMGFEDNTLPDTLISVSSSNGSSNGASRIRLNTHQEGLSTGGWIPASYDYMPKVYIDFYEPRNLTGIVTQGLEDDDLWVVSYKIAYSVDNVTWDFATDMDNNGLVFSGNFDRNSEVLRLFSKMITARFLEVIILDYHTAPALRMEVLGCFIPYPVYTPLPVLQTTTEICVENGPWISLSDPALSSFGDEEPIDKVISSSGVCRNPFEIQCRTHVTKKDASETGQVVTCDLSRGLICKNAHQSSYQCYNYEVRIKCWTCGGTTEVTPAPLPLEMCPEIPDTFRYNCPESCPYGFACDGTTCVPSPDCPCFRDGKRFEPSNMLITEDCHTCECILGGHSRCEPINCPDCLPGQKPEMDSNCHCGCVGCAVGTSLCPTSGECIKEEQWCDGFQDCPDDETGCPTTPAPTTTTLPTTSTEMPFICSTDFAPDTDTCEMLANVFETFDGLTYQYDVCDHVLMKESSSGLYSVSVHKLCSAEGPLFCYRHLVIDVDGVIIKIGPGIEDVTIKDNKVSVANLWLASLRYPDFDIKKSGNTIVFRSYKYNFDVTWNSIQDVRITVSRCLVYNIMGLCGLYNKHLADDLTTPNGVLASGSQEFGDSWAIGSLEKCLPQRCQPETMKTAIEICNALREDPFQSSCSEYVIMENRIEACITFMCECMQRPIEALISPSKDVMYDFLGAETCKCQAYESFVEACEAFKQRPVQEWRIQHDCTPECPEGMEWQDCGSGCELTCDNYHQRSEICGSACVPGCYCPSGLIRHHNRCVKPKMCQDCVCRGHGDPNYITFDGRYYAFQGVCTYILAQHQTSEDEAMNFRVLATNEECPEEPHTSCTQGLTIYWNGHVIEKFKDKPVYLNEKPLRTEDLPLEYGGISITYVPNKSTVIHIKEINLAVRYFDQMYGFNVELPAFFYFNKTEGLCGVCNFIQSDDLYHREGYVSDNVEDFAYSWLVERETRENCELTRVEVPEPRPSICNFTTSPCEVLLDPTLYSKSCQNDITYSQKPEASMCRSKFQYAQQCCERGVSLMEWLKLSGCESSCPEGMVYECSSACQRTCDNYKNYQADDCSLMPLYTCNCPEGKVLKLGKCVETIQCEVCDSQGHIIGDVWQEGPCKRCECLPDLSVNCVVMECPLPPLCNEGEHLQKVDRSADECCDAFLCMPKEEVICPEVPLEECPPGQAYVKDYVNGCPVFRCECIPDLCPPPIVPMLDDGENFTLVTIDCCTQFRTVCDLDSCIPPPRCNPGFKLSTYEGRCCNKYTCIPRNDVCVYQHKYDVVNGTQVDLPLEEHYDVEYEPGSSWQDGFCRKCSCVELSGQFTYSCKEEICPNPSEFPDADKYFREEIHIPGACCPKYRRTACVVEGVKYEIDEEWPSPEGNPCKSYRCIFDNSGEAVRLEKTTICDRSCPDYAAYTEASPESGKCCGICKPIACEENGNLYENGETWVSTSKPCFTAECLVTENGTRITYRGESCPIMPDNCAPENVRSDPKGCCTYCKKPTDTCSPVEVPLYETRGFFGYVDKQKGFCSNEQVLRGLTKCGGQCSTETLYSNLIGDFQGVCNCCLPRESQNRTVLLDCEDGSRVEKVYMQPVSCECLSCSGGNSYLDDLNKVEPYRK</sequence>
<dbReference type="PROSITE" id="PS50923">
    <property type="entry name" value="SUSHI"/>
    <property type="match status" value="2"/>
</dbReference>
<keyword evidence="10" id="KW-0245">EGF-like domain</keyword>
<dbReference type="PROSITE" id="PS50184">
    <property type="entry name" value="VWFC_2"/>
    <property type="match status" value="2"/>
</dbReference>
<dbReference type="Pfam" id="PF13330">
    <property type="entry name" value="Mucin2_WxxW"/>
    <property type="match status" value="8"/>
</dbReference>
<dbReference type="GO" id="GO:0031012">
    <property type="term" value="C:extracellular matrix"/>
    <property type="evidence" value="ECO:0007669"/>
    <property type="project" value="TreeGrafter"/>
</dbReference>
<dbReference type="InterPro" id="IPR025155">
    <property type="entry name" value="WxxW_domain"/>
</dbReference>
<dbReference type="InterPro" id="IPR002919">
    <property type="entry name" value="TIL_dom"/>
</dbReference>
<evidence type="ECO:0000256" key="5">
    <source>
        <dbReference type="ARBA" id="ARBA00022737"/>
    </source>
</evidence>
<dbReference type="SMART" id="SM00041">
    <property type="entry name" value="CT"/>
    <property type="match status" value="1"/>
</dbReference>
<evidence type="ECO:0000256" key="3">
    <source>
        <dbReference type="ARBA" id="ARBA00022525"/>
    </source>
</evidence>
<dbReference type="SMART" id="SM00832">
    <property type="entry name" value="C8"/>
    <property type="match status" value="3"/>
</dbReference>
<dbReference type="SUPFAM" id="SSF57196">
    <property type="entry name" value="EGF/Laminin"/>
    <property type="match status" value="1"/>
</dbReference>
<evidence type="ECO:0000256" key="7">
    <source>
        <dbReference type="ARBA" id="ARBA00023157"/>
    </source>
</evidence>
<keyword evidence="6" id="KW-0186">Copper</keyword>
<comment type="caution">
    <text evidence="10">Lacks conserved residue(s) required for the propagation of feature annotation.</text>
</comment>
<feature type="signal peptide" evidence="13">
    <location>
        <begin position="1"/>
        <end position="30"/>
    </location>
</feature>
<evidence type="ECO:0000259" key="16">
    <source>
        <dbReference type="PROSITE" id="PS50026"/>
    </source>
</evidence>
<feature type="domain" description="EGF-like" evidence="16">
    <location>
        <begin position="112"/>
        <end position="143"/>
    </location>
</feature>
<accession>A0A061QFX2</accession>
<dbReference type="SUPFAM" id="SSF57603">
    <property type="entry name" value="FnI-like domain"/>
    <property type="match status" value="1"/>
</dbReference>
<dbReference type="GO" id="GO:0005615">
    <property type="term" value="C:extracellular space"/>
    <property type="evidence" value="ECO:0007669"/>
    <property type="project" value="TreeGrafter"/>
</dbReference>
<evidence type="ECO:0000313" key="20">
    <source>
        <dbReference type="EMBL" id="JAC59287.1"/>
    </source>
</evidence>
<dbReference type="Gene3D" id="2.60.120.260">
    <property type="entry name" value="Galactose-binding domain-like"/>
    <property type="match status" value="3"/>
</dbReference>
<feature type="domain" description="VWFD" evidence="19">
    <location>
        <begin position="3149"/>
        <end position="3326"/>
    </location>
</feature>
<dbReference type="SUPFAM" id="SSF57567">
    <property type="entry name" value="Serine protease inhibitors"/>
    <property type="match status" value="5"/>
</dbReference>
<dbReference type="PROSITE" id="PS01286">
    <property type="entry name" value="FA58C_2"/>
    <property type="match status" value="1"/>
</dbReference>